<name>A0A3S1C1N5_ELYCH</name>
<dbReference type="EMBL" id="RQTK01000389">
    <property type="protein sequence ID" value="RUS80472.1"/>
    <property type="molecule type" value="Genomic_DNA"/>
</dbReference>
<keyword evidence="6" id="KW-0175">Coiled coil</keyword>
<keyword evidence="10" id="KW-1185">Reference proteome</keyword>
<dbReference type="Gene3D" id="3.30.1370.210">
    <property type="match status" value="1"/>
</dbReference>
<dbReference type="OrthoDB" id="250836at2759"/>
<keyword evidence="3 5" id="KW-0863">Zinc-finger</keyword>
<gene>
    <name evidence="9" type="ORF">EGW08_011750</name>
</gene>
<dbReference type="Proteomes" id="UP000271974">
    <property type="component" value="Unassembled WGS sequence"/>
</dbReference>
<dbReference type="Gene3D" id="4.10.1000.10">
    <property type="entry name" value="Zinc finger, CCCH-type"/>
    <property type="match status" value="1"/>
</dbReference>
<keyword evidence="4 5" id="KW-0862">Zinc</keyword>
<dbReference type="PANTHER" id="PTHR12675:SF6">
    <property type="entry name" value="ZINC FINGER CCCH DOMAIN-CONTAINING PROTEIN 10"/>
    <property type="match status" value="1"/>
</dbReference>
<feature type="domain" description="C3H1-type" evidence="8">
    <location>
        <begin position="142"/>
        <end position="169"/>
    </location>
</feature>
<feature type="region of interest" description="Disordered" evidence="7">
    <location>
        <begin position="173"/>
        <end position="212"/>
    </location>
</feature>
<dbReference type="GO" id="GO:0043484">
    <property type="term" value="P:regulation of RNA splicing"/>
    <property type="evidence" value="ECO:0007669"/>
    <property type="project" value="TreeGrafter"/>
</dbReference>
<evidence type="ECO:0000256" key="5">
    <source>
        <dbReference type="PROSITE-ProRule" id="PRU00723"/>
    </source>
</evidence>
<evidence type="ECO:0000313" key="9">
    <source>
        <dbReference type="EMBL" id="RUS80472.1"/>
    </source>
</evidence>
<feature type="compositionally biased region" description="Low complexity" evidence="7">
    <location>
        <begin position="179"/>
        <end position="189"/>
    </location>
</feature>
<evidence type="ECO:0000256" key="1">
    <source>
        <dbReference type="ARBA" id="ARBA00022723"/>
    </source>
</evidence>
<feature type="region of interest" description="Disordered" evidence="7">
    <location>
        <begin position="12"/>
        <end position="40"/>
    </location>
</feature>
<comment type="caution">
    <text evidence="9">The sequence shown here is derived from an EMBL/GenBank/DDBJ whole genome shotgun (WGS) entry which is preliminary data.</text>
</comment>
<dbReference type="SUPFAM" id="SSF90229">
    <property type="entry name" value="CCCH zinc finger"/>
    <property type="match status" value="1"/>
</dbReference>
<dbReference type="PANTHER" id="PTHR12675">
    <property type="entry name" value="MUSCLEBLIND-LIKE PROTEIN"/>
    <property type="match status" value="1"/>
</dbReference>
<evidence type="ECO:0000256" key="2">
    <source>
        <dbReference type="ARBA" id="ARBA00022737"/>
    </source>
</evidence>
<dbReference type="InterPro" id="IPR036855">
    <property type="entry name" value="Znf_CCCH_sf"/>
</dbReference>
<dbReference type="Pfam" id="PF00642">
    <property type="entry name" value="zf-CCCH"/>
    <property type="match status" value="1"/>
</dbReference>
<feature type="zinc finger region" description="C3H1-type" evidence="5">
    <location>
        <begin position="42"/>
        <end position="69"/>
    </location>
</feature>
<dbReference type="STRING" id="188477.A0A3S1C1N5"/>
<keyword evidence="1 5" id="KW-0479">Metal-binding</keyword>
<feature type="domain" description="C3H1-type" evidence="8">
    <location>
        <begin position="42"/>
        <end position="69"/>
    </location>
</feature>
<dbReference type="GO" id="GO:0008270">
    <property type="term" value="F:zinc ion binding"/>
    <property type="evidence" value="ECO:0007669"/>
    <property type="project" value="UniProtKB-KW"/>
</dbReference>
<sequence length="427" mass="46890">MISYFYSHMVQQHNGDSGSEDTPVVSNGSGAGSQGRASSMETYEDDVCRDYMRNVCTRGRRCRYRHPALEERPEQQQQQPPRRDLTFCHDYQNTGCSRPSCKFLHCSRDEQEYFHRTGLLPSRLNNSGRGGGLAIIHGQVEKAEVPTCRDYLNGDCKRGSKCKYRHEAEKSPVQYTGINNNNNNNNNNNCRHHPDYDRRDYPSGPDVKRRRRDDCYGVDHDISSNDFEALEDENIMLRRKVSELKKQVSDLTSINEMLLEQNARYRMGKAAAAVAAAAGGVATIQVTASQQGIMPAVALAPAVSPAAHVAAAHSSLTQQLNSSLTQQVALNTQHALAAQRLASLPQPRMAPSAMSVTPTVTITQNVAAGPLALTQSNMAAVSMATMPQLHVAHSLTQNLGAPSTSLVSYPIMSQNMRSAVEPSSHAH</sequence>
<proteinExistence type="predicted"/>
<dbReference type="PROSITE" id="PS50103">
    <property type="entry name" value="ZF_C3H1"/>
    <property type="match status" value="3"/>
</dbReference>
<keyword evidence="2" id="KW-0677">Repeat</keyword>
<dbReference type="InterPro" id="IPR000571">
    <property type="entry name" value="Znf_CCCH"/>
</dbReference>
<feature type="compositionally biased region" description="Basic and acidic residues" evidence="7">
    <location>
        <begin position="192"/>
        <end position="201"/>
    </location>
</feature>
<evidence type="ECO:0000256" key="7">
    <source>
        <dbReference type="SAM" id="MobiDB-lite"/>
    </source>
</evidence>
<evidence type="ECO:0000256" key="3">
    <source>
        <dbReference type="ARBA" id="ARBA00022771"/>
    </source>
</evidence>
<accession>A0A3S1C1N5</accession>
<dbReference type="AlphaFoldDB" id="A0A3S1C1N5"/>
<feature type="domain" description="C3H1-type" evidence="8">
    <location>
        <begin position="82"/>
        <end position="108"/>
    </location>
</feature>
<feature type="coiled-coil region" evidence="6">
    <location>
        <begin position="227"/>
        <end position="261"/>
    </location>
</feature>
<evidence type="ECO:0000256" key="6">
    <source>
        <dbReference type="SAM" id="Coils"/>
    </source>
</evidence>
<dbReference type="SMART" id="SM00356">
    <property type="entry name" value="ZnF_C3H1"/>
    <property type="match status" value="3"/>
</dbReference>
<reference evidence="9 10" key="1">
    <citation type="submission" date="2019-01" db="EMBL/GenBank/DDBJ databases">
        <title>A draft genome assembly of the solar-powered sea slug Elysia chlorotica.</title>
        <authorList>
            <person name="Cai H."/>
            <person name="Li Q."/>
            <person name="Fang X."/>
            <person name="Li J."/>
            <person name="Curtis N.E."/>
            <person name="Altenburger A."/>
            <person name="Shibata T."/>
            <person name="Feng M."/>
            <person name="Maeda T."/>
            <person name="Schwartz J.A."/>
            <person name="Shigenobu S."/>
            <person name="Lundholm N."/>
            <person name="Nishiyama T."/>
            <person name="Yang H."/>
            <person name="Hasebe M."/>
            <person name="Li S."/>
            <person name="Pierce S.K."/>
            <person name="Wang J."/>
        </authorList>
    </citation>
    <scope>NUCLEOTIDE SEQUENCE [LARGE SCALE GENOMIC DNA]</scope>
    <source>
        <strain evidence="9">EC2010</strain>
        <tissue evidence="9">Whole organism of an adult</tissue>
    </source>
</reference>
<protein>
    <recommendedName>
        <fullName evidence="8">C3H1-type domain-containing protein</fullName>
    </recommendedName>
</protein>
<dbReference type="GO" id="GO:0003723">
    <property type="term" value="F:RNA binding"/>
    <property type="evidence" value="ECO:0007669"/>
    <property type="project" value="TreeGrafter"/>
</dbReference>
<evidence type="ECO:0000259" key="8">
    <source>
        <dbReference type="PROSITE" id="PS50103"/>
    </source>
</evidence>
<evidence type="ECO:0000256" key="4">
    <source>
        <dbReference type="ARBA" id="ARBA00022833"/>
    </source>
</evidence>
<evidence type="ECO:0000313" key="10">
    <source>
        <dbReference type="Proteomes" id="UP000271974"/>
    </source>
</evidence>
<organism evidence="9 10">
    <name type="scientific">Elysia chlorotica</name>
    <name type="common">Eastern emerald elysia</name>
    <name type="synonym">Sea slug</name>
    <dbReference type="NCBI Taxonomy" id="188477"/>
    <lineage>
        <taxon>Eukaryota</taxon>
        <taxon>Metazoa</taxon>
        <taxon>Spiralia</taxon>
        <taxon>Lophotrochozoa</taxon>
        <taxon>Mollusca</taxon>
        <taxon>Gastropoda</taxon>
        <taxon>Heterobranchia</taxon>
        <taxon>Euthyneura</taxon>
        <taxon>Panpulmonata</taxon>
        <taxon>Sacoglossa</taxon>
        <taxon>Placobranchoidea</taxon>
        <taxon>Plakobranchidae</taxon>
        <taxon>Elysia</taxon>
    </lineage>
</organism>
<feature type="zinc finger region" description="C3H1-type" evidence="5">
    <location>
        <begin position="142"/>
        <end position="169"/>
    </location>
</feature>
<feature type="zinc finger region" description="C3H1-type" evidence="5">
    <location>
        <begin position="82"/>
        <end position="108"/>
    </location>
</feature>